<feature type="transmembrane region" description="Helical" evidence="1">
    <location>
        <begin position="12"/>
        <end position="37"/>
    </location>
</feature>
<organism evidence="2">
    <name type="scientific">marine sediment metagenome</name>
    <dbReference type="NCBI Taxonomy" id="412755"/>
    <lineage>
        <taxon>unclassified sequences</taxon>
        <taxon>metagenomes</taxon>
        <taxon>ecological metagenomes</taxon>
    </lineage>
</organism>
<protein>
    <submittedName>
        <fullName evidence="2">Uncharacterized protein</fullName>
    </submittedName>
</protein>
<name>A0A0F9AUB3_9ZZZZ</name>
<evidence type="ECO:0000256" key="1">
    <source>
        <dbReference type="SAM" id="Phobius"/>
    </source>
</evidence>
<evidence type="ECO:0000313" key="2">
    <source>
        <dbReference type="EMBL" id="KKK82019.1"/>
    </source>
</evidence>
<keyword evidence="1" id="KW-0812">Transmembrane</keyword>
<keyword evidence="1" id="KW-0472">Membrane</keyword>
<keyword evidence="1" id="KW-1133">Transmembrane helix</keyword>
<accession>A0A0F9AUB3</accession>
<gene>
    <name evidence="2" type="ORF">LCGC14_2807570</name>
</gene>
<sequence length="151" mass="16754">MSVIRSSVFQIIFKSIFLLSFNCIGFFAIYAGALLFLSESNTSLSPNEQLLALILALVTTSIFAWWMVLSFRQYEIKIDSEVILLKGLSGWKKIDKTFPLSDLDGAELGTDLALFKGEKLVAKLSMVSIAFDNHSLNKSITKTLPAPELVK</sequence>
<proteinExistence type="predicted"/>
<dbReference type="AlphaFoldDB" id="A0A0F9AUB3"/>
<dbReference type="EMBL" id="LAZR01052864">
    <property type="protein sequence ID" value="KKK82019.1"/>
    <property type="molecule type" value="Genomic_DNA"/>
</dbReference>
<feature type="transmembrane region" description="Helical" evidence="1">
    <location>
        <begin position="49"/>
        <end position="69"/>
    </location>
</feature>
<comment type="caution">
    <text evidence="2">The sequence shown here is derived from an EMBL/GenBank/DDBJ whole genome shotgun (WGS) entry which is preliminary data.</text>
</comment>
<reference evidence="2" key="1">
    <citation type="journal article" date="2015" name="Nature">
        <title>Complex archaea that bridge the gap between prokaryotes and eukaryotes.</title>
        <authorList>
            <person name="Spang A."/>
            <person name="Saw J.H."/>
            <person name="Jorgensen S.L."/>
            <person name="Zaremba-Niedzwiedzka K."/>
            <person name="Martijn J."/>
            <person name="Lind A.E."/>
            <person name="van Eijk R."/>
            <person name="Schleper C."/>
            <person name="Guy L."/>
            <person name="Ettema T.J."/>
        </authorList>
    </citation>
    <scope>NUCLEOTIDE SEQUENCE</scope>
</reference>